<dbReference type="AlphaFoldDB" id="A0A4Q6XES5"/>
<gene>
    <name evidence="9" type="ORF">EWE74_17085</name>
</gene>
<evidence type="ECO:0000259" key="7">
    <source>
        <dbReference type="Pfam" id="PF07980"/>
    </source>
</evidence>
<accession>A0A4Q6XES5</accession>
<evidence type="ECO:0000256" key="5">
    <source>
        <dbReference type="ARBA" id="ARBA00023237"/>
    </source>
</evidence>
<dbReference type="InterPro" id="IPR011990">
    <property type="entry name" value="TPR-like_helical_dom_sf"/>
</dbReference>
<evidence type="ECO:0000256" key="1">
    <source>
        <dbReference type="ARBA" id="ARBA00004442"/>
    </source>
</evidence>
<dbReference type="OrthoDB" id="608091at2"/>
<dbReference type="GO" id="GO:0009279">
    <property type="term" value="C:cell outer membrane"/>
    <property type="evidence" value="ECO:0007669"/>
    <property type="project" value="UniProtKB-SubCell"/>
</dbReference>
<feature type="chain" id="PRO_5020956604" evidence="6">
    <location>
        <begin position="24"/>
        <end position="654"/>
    </location>
</feature>
<keyword evidence="4" id="KW-0472">Membrane</keyword>
<dbReference type="RefSeq" id="WP_130142881.1">
    <property type="nucleotide sequence ID" value="NZ_SGIT01000004.1"/>
</dbReference>
<dbReference type="InterPro" id="IPR012944">
    <property type="entry name" value="SusD_RagB_dom"/>
</dbReference>
<dbReference type="Proteomes" id="UP000292855">
    <property type="component" value="Unassembled WGS sequence"/>
</dbReference>
<keyword evidence="3 6" id="KW-0732">Signal</keyword>
<feature type="domain" description="RagB/SusD" evidence="7">
    <location>
        <begin position="351"/>
        <end position="654"/>
    </location>
</feature>
<protein>
    <submittedName>
        <fullName evidence="9">RagB/SusD family nutrient uptake outer membrane protein</fullName>
    </submittedName>
</protein>
<keyword evidence="5" id="KW-0998">Cell outer membrane</keyword>
<sequence>MKNNIKKIVVGIRIALLSSILSSCNYLDVVPDNIATIDHAFSDRAHAESYLYGCYSFLPTFSTPNHSPVFFGGDEAWLFNEVNTSVLNIRGWRIARGEQNTNTPIFNYWASNQDGFSKDGGISMFTAIRDVNIFLEEIHKPGDLTINERNQWIAEAKFLKAFFHFWLLRCYGPIPIIDTNLPISAETEEVQVYREPVDSVANYIARLLDEAIVDLPEVSPNFISEMGRATKSIAAAVKAQTLVLAASPLFNGNTYYDNLGTTDSRGVEIFHTGGYKSEKWVLAATAIESAIAYAESAGHVLYDFRTSSEAAFVHQPTIHAMQSRGAATDHWNPEIIWGQLPRDNPDLIQRMSFPPFTEANKSVNLLMSYAPPLHIVEQFYSRNGVPLEEDEDWQEKDWYGLRTASPSDEGHKYYIQDNFQTVNLHYDREARFYGAISFDGSLYYANGAFDDTRLSPTLFRHGTLGGFVYDRHSATGYLQRKMININTSMAEAATAPVYFRYAFPVIRLADLYLLYAEALNEVKAQPDEEVYYYIDVIRERSGLEGVVDSWNAHAVVSKKDKPRTKEGLREIIRRERLIELAFEGSRFWDLRRWKLAEHYLNEPIRGLNIYGETANEFYRQVTLYQTNFRQKDYLWPLRQGNLLRNDKLVQNPGW</sequence>
<dbReference type="Gene3D" id="1.25.40.390">
    <property type="match status" value="1"/>
</dbReference>
<comment type="similarity">
    <text evidence="2">Belongs to the SusD family.</text>
</comment>
<dbReference type="Pfam" id="PF07980">
    <property type="entry name" value="SusD_RagB"/>
    <property type="match status" value="1"/>
</dbReference>
<feature type="domain" description="SusD-like N-terminal" evidence="8">
    <location>
        <begin position="122"/>
        <end position="238"/>
    </location>
</feature>
<evidence type="ECO:0000256" key="6">
    <source>
        <dbReference type="SAM" id="SignalP"/>
    </source>
</evidence>
<evidence type="ECO:0000313" key="9">
    <source>
        <dbReference type="EMBL" id="RZF58331.1"/>
    </source>
</evidence>
<evidence type="ECO:0000256" key="2">
    <source>
        <dbReference type="ARBA" id="ARBA00006275"/>
    </source>
</evidence>
<name>A0A4Q6XES5_9SPHI</name>
<dbReference type="EMBL" id="SGIT01000004">
    <property type="protein sequence ID" value="RZF58331.1"/>
    <property type="molecule type" value="Genomic_DNA"/>
</dbReference>
<keyword evidence="10" id="KW-1185">Reference proteome</keyword>
<feature type="signal peptide" evidence="6">
    <location>
        <begin position="1"/>
        <end position="23"/>
    </location>
</feature>
<organism evidence="9 10">
    <name type="scientific">Sphingobacterium corticibacterium</name>
    <dbReference type="NCBI Taxonomy" id="2484746"/>
    <lineage>
        <taxon>Bacteria</taxon>
        <taxon>Pseudomonadati</taxon>
        <taxon>Bacteroidota</taxon>
        <taxon>Sphingobacteriia</taxon>
        <taxon>Sphingobacteriales</taxon>
        <taxon>Sphingobacteriaceae</taxon>
        <taxon>Sphingobacterium</taxon>
    </lineage>
</organism>
<dbReference type="PROSITE" id="PS51257">
    <property type="entry name" value="PROKAR_LIPOPROTEIN"/>
    <property type="match status" value="1"/>
</dbReference>
<comment type="caution">
    <text evidence="9">The sequence shown here is derived from an EMBL/GenBank/DDBJ whole genome shotgun (WGS) entry which is preliminary data.</text>
</comment>
<reference evidence="9 10" key="1">
    <citation type="submission" date="2019-02" db="EMBL/GenBank/DDBJ databases">
        <authorList>
            <person name="Li Y."/>
        </authorList>
    </citation>
    <scope>NUCLEOTIDE SEQUENCE [LARGE SCALE GENOMIC DNA]</scope>
    <source>
        <strain evidence="9 10">30C10-4-7</strain>
    </source>
</reference>
<dbReference type="SUPFAM" id="SSF48452">
    <property type="entry name" value="TPR-like"/>
    <property type="match status" value="1"/>
</dbReference>
<comment type="subcellular location">
    <subcellularLocation>
        <location evidence="1">Cell outer membrane</location>
    </subcellularLocation>
</comment>
<evidence type="ECO:0000256" key="3">
    <source>
        <dbReference type="ARBA" id="ARBA00022729"/>
    </source>
</evidence>
<proteinExistence type="inferred from homology"/>
<dbReference type="Pfam" id="PF14322">
    <property type="entry name" value="SusD-like_3"/>
    <property type="match status" value="1"/>
</dbReference>
<evidence type="ECO:0000259" key="8">
    <source>
        <dbReference type="Pfam" id="PF14322"/>
    </source>
</evidence>
<evidence type="ECO:0000256" key="4">
    <source>
        <dbReference type="ARBA" id="ARBA00023136"/>
    </source>
</evidence>
<dbReference type="InterPro" id="IPR033985">
    <property type="entry name" value="SusD-like_N"/>
</dbReference>
<evidence type="ECO:0000313" key="10">
    <source>
        <dbReference type="Proteomes" id="UP000292855"/>
    </source>
</evidence>